<organism evidence="1 2">
    <name type="scientific">Macrosiphum euphorbiae</name>
    <name type="common">potato aphid</name>
    <dbReference type="NCBI Taxonomy" id="13131"/>
    <lineage>
        <taxon>Eukaryota</taxon>
        <taxon>Metazoa</taxon>
        <taxon>Ecdysozoa</taxon>
        <taxon>Arthropoda</taxon>
        <taxon>Hexapoda</taxon>
        <taxon>Insecta</taxon>
        <taxon>Pterygota</taxon>
        <taxon>Neoptera</taxon>
        <taxon>Paraneoptera</taxon>
        <taxon>Hemiptera</taxon>
        <taxon>Sternorrhyncha</taxon>
        <taxon>Aphidomorpha</taxon>
        <taxon>Aphidoidea</taxon>
        <taxon>Aphididae</taxon>
        <taxon>Macrosiphini</taxon>
        <taxon>Macrosiphum</taxon>
    </lineage>
</organism>
<evidence type="ECO:0000313" key="2">
    <source>
        <dbReference type="Proteomes" id="UP001160148"/>
    </source>
</evidence>
<keyword evidence="2" id="KW-1185">Reference proteome</keyword>
<comment type="caution">
    <text evidence="1">The sequence shown here is derived from an EMBL/GenBank/DDBJ whole genome shotgun (WGS) entry which is preliminary data.</text>
</comment>
<sequence length="129" mass="15133">MPPDRVFGQIEQILRKKEDIVSPKQYHEVFEKLCSIKVYNKDFLFYDYKTAVNKLVKCKTDFKSTQQKIFTYIKGDKTVGISTTYSGLPFKIEVIKRNSDLSTLTQHLIESKTNHVKVLKQKDVKNLKR</sequence>
<gene>
    <name evidence="1" type="ORF">MEUPH1_LOCUS30175</name>
</gene>
<accession>A0AAV0Y7D6</accession>
<proteinExistence type="predicted"/>
<dbReference type="AlphaFoldDB" id="A0AAV0Y7D6"/>
<name>A0AAV0Y7D6_9HEMI</name>
<reference evidence="1 2" key="1">
    <citation type="submission" date="2023-01" db="EMBL/GenBank/DDBJ databases">
        <authorList>
            <person name="Whitehead M."/>
        </authorList>
    </citation>
    <scope>NUCLEOTIDE SEQUENCE [LARGE SCALE GENOMIC DNA]</scope>
</reference>
<protein>
    <submittedName>
        <fullName evidence="1">Uncharacterized protein</fullName>
    </submittedName>
</protein>
<dbReference type="EMBL" id="CARXXK010001583">
    <property type="protein sequence ID" value="CAI6376844.1"/>
    <property type="molecule type" value="Genomic_DNA"/>
</dbReference>
<evidence type="ECO:0000313" key="1">
    <source>
        <dbReference type="EMBL" id="CAI6376844.1"/>
    </source>
</evidence>
<dbReference type="Proteomes" id="UP001160148">
    <property type="component" value="Unassembled WGS sequence"/>
</dbReference>